<keyword evidence="4 7" id="KW-0812">Transmembrane</keyword>
<dbReference type="PANTHER" id="PTHR37937:SF1">
    <property type="entry name" value="CONJUGATIVE TRANSFER: DNA TRANSPORT"/>
    <property type="match status" value="1"/>
</dbReference>
<evidence type="ECO:0000256" key="4">
    <source>
        <dbReference type="ARBA" id="ARBA00022692"/>
    </source>
</evidence>
<dbReference type="InterPro" id="IPR051539">
    <property type="entry name" value="T4SS-coupling_protein"/>
</dbReference>
<reference evidence="9" key="1">
    <citation type="submission" date="2018-07" db="EMBL/GenBank/DDBJ databases">
        <authorList>
            <person name="Safronova V.I."/>
            <person name="Chirak E.R."/>
            <person name="Sazanova A.L."/>
        </authorList>
    </citation>
    <scope>NUCLEOTIDE SEQUENCE [LARGE SCALE GENOMIC DNA]</scope>
    <source>
        <strain evidence="9">RCAM04685</strain>
    </source>
</reference>
<feature type="transmembrane region" description="Helical" evidence="7">
    <location>
        <begin position="12"/>
        <end position="31"/>
    </location>
</feature>
<dbReference type="Pfam" id="PF02534">
    <property type="entry name" value="T4SS-DNA_transf"/>
    <property type="match status" value="1"/>
</dbReference>
<evidence type="ECO:0000256" key="1">
    <source>
        <dbReference type="ARBA" id="ARBA00004651"/>
    </source>
</evidence>
<comment type="caution">
    <text evidence="8">The sequence shown here is derived from an EMBL/GenBank/DDBJ whole genome shotgun (WGS) entry which is preliminary data.</text>
</comment>
<proteinExistence type="inferred from homology"/>
<protein>
    <submittedName>
        <fullName evidence="8">TRAG family protein</fullName>
    </submittedName>
</protein>
<keyword evidence="6 7" id="KW-0472">Membrane</keyword>
<dbReference type="Proteomes" id="UP000255207">
    <property type="component" value="Unassembled WGS sequence"/>
</dbReference>
<dbReference type="AlphaFoldDB" id="A0A370KZ45"/>
<gene>
    <name evidence="8" type="ORF">DWE98_25235</name>
</gene>
<dbReference type="Gene3D" id="3.40.50.300">
    <property type="entry name" value="P-loop containing nucleotide triphosphate hydrolases"/>
    <property type="match status" value="1"/>
</dbReference>
<evidence type="ECO:0000256" key="3">
    <source>
        <dbReference type="ARBA" id="ARBA00022475"/>
    </source>
</evidence>
<keyword evidence="9" id="KW-1185">Reference proteome</keyword>
<evidence type="ECO:0000313" key="8">
    <source>
        <dbReference type="EMBL" id="RDJ20274.1"/>
    </source>
</evidence>
<dbReference type="PANTHER" id="PTHR37937">
    <property type="entry name" value="CONJUGATIVE TRANSFER: DNA TRANSPORT"/>
    <property type="match status" value="1"/>
</dbReference>
<evidence type="ECO:0000313" key="9">
    <source>
        <dbReference type="Proteomes" id="UP000255207"/>
    </source>
</evidence>
<comment type="subcellular location">
    <subcellularLocation>
        <location evidence="1">Cell membrane</location>
        <topology evidence="1">Multi-pass membrane protein</topology>
    </subcellularLocation>
</comment>
<name>A0A370KZ45_9HYPH</name>
<evidence type="ECO:0000256" key="6">
    <source>
        <dbReference type="ARBA" id="ARBA00023136"/>
    </source>
</evidence>
<dbReference type="SUPFAM" id="SSF52540">
    <property type="entry name" value="P-loop containing nucleoside triphosphate hydrolases"/>
    <property type="match status" value="1"/>
</dbReference>
<accession>A0A370KZ45</accession>
<dbReference type="InterPro" id="IPR027417">
    <property type="entry name" value="P-loop_NTPase"/>
</dbReference>
<evidence type="ECO:0000256" key="2">
    <source>
        <dbReference type="ARBA" id="ARBA00008806"/>
    </source>
</evidence>
<dbReference type="OrthoDB" id="9759295at2"/>
<comment type="similarity">
    <text evidence="2">Belongs to the VirD4/TraG family.</text>
</comment>
<dbReference type="GO" id="GO:0005886">
    <property type="term" value="C:plasma membrane"/>
    <property type="evidence" value="ECO:0007669"/>
    <property type="project" value="UniProtKB-SubCell"/>
</dbReference>
<keyword evidence="3" id="KW-1003">Cell membrane</keyword>
<dbReference type="EMBL" id="QQTP01000020">
    <property type="protein sequence ID" value="RDJ20274.1"/>
    <property type="molecule type" value="Genomic_DNA"/>
</dbReference>
<sequence>MFRPDLPARGFRIAILAILSLVIVYPVSFVATHGFDQGGWPSTRTLRDEFIPLAATPATYLGGILNGEFGAIANLYGAMAVGQAPMLPGGGYWWFFGWGALLCTYAAATIMVAPQFLRRDPNGPFGNAKWASPSVLAQLTRGIEIGLDPDTGNAVRIAIEGNLLTIAPPRMGKTNGLVLPNLALAEPGAFGGPVVVIDPKGDAYCAARARREALGQTVRCLDPFGMVEGGDRWNPLLHKKAGDVTYLLAMARALLPDTAGGSAASEFFRNRASAMIAAALAVAIIDERHDPIAAARLMQDEDSFRKALQGRTDALSRDAMSTLDSQAEQTRGGIIATAQQAFQWALDPQMQAVVDHHTFDIADLSSGQTDLFIVLPADERSTILAPYVRWLLSDLFSSIRRHRPRERILIMIDEAFVLGRFEALLKGAGELPGYGASIWTFWQSRQQLVEAYGPSGATIFTDTAEVVTLFNLPRANPEEAEHWSKALGTYSGFVDSTTRDASTGKPATNSQPTAMELVPASSLAGLLQEKTIAFVNKRGVTSDPLLLDKTLSYDDPRFEGLLDFVVPVAQAQG</sequence>
<dbReference type="CDD" id="cd01127">
    <property type="entry name" value="TrwB_TraG_TraD_VirD4"/>
    <property type="match status" value="2"/>
</dbReference>
<evidence type="ECO:0000256" key="7">
    <source>
        <dbReference type="SAM" id="Phobius"/>
    </source>
</evidence>
<keyword evidence="5 7" id="KW-1133">Transmembrane helix</keyword>
<evidence type="ECO:0000256" key="5">
    <source>
        <dbReference type="ARBA" id="ARBA00022989"/>
    </source>
</evidence>
<dbReference type="RefSeq" id="WP_114832080.1">
    <property type="nucleotide sequence ID" value="NZ_QQTO01000027.1"/>
</dbReference>
<organism evidence="8 9">
    <name type="scientific">Bosea caraganae</name>
    <dbReference type="NCBI Taxonomy" id="2763117"/>
    <lineage>
        <taxon>Bacteria</taxon>
        <taxon>Pseudomonadati</taxon>
        <taxon>Pseudomonadota</taxon>
        <taxon>Alphaproteobacteria</taxon>
        <taxon>Hyphomicrobiales</taxon>
        <taxon>Boseaceae</taxon>
        <taxon>Bosea</taxon>
    </lineage>
</organism>
<dbReference type="InterPro" id="IPR003688">
    <property type="entry name" value="TraG/VirD4"/>
</dbReference>
<feature type="transmembrane region" description="Helical" evidence="7">
    <location>
        <begin position="92"/>
        <end position="113"/>
    </location>
</feature>